<evidence type="ECO:0000313" key="3">
    <source>
        <dbReference type="EMBL" id="CEI72544.1"/>
    </source>
</evidence>
<keyword evidence="4" id="KW-1185">Reference proteome</keyword>
<proteinExistence type="predicted"/>
<dbReference type="GO" id="GO:0030288">
    <property type="term" value="C:outer membrane-bounded periplasmic space"/>
    <property type="evidence" value="ECO:0007669"/>
    <property type="project" value="TreeGrafter"/>
</dbReference>
<dbReference type="SMART" id="SM00646">
    <property type="entry name" value="Ami_3"/>
    <property type="match status" value="1"/>
</dbReference>
<dbReference type="SUPFAM" id="SSF53187">
    <property type="entry name" value="Zn-dependent exopeptidases"/>
    <property type="match status" value="1"/>
</dbReference>
<evidence type="ECO:0000256" key="1">
    <source>
        <dbReference type="ARBA" id="ARBA00022801"/>
    </source>
</evidence>
<dbReference type="CDD" id="cd02696">
    <property type="entry name" value="MurNAc-LAA"/>
    <property type="match status" value="1"/>
</dbReference>
<dbReference type="Gene3D" id="3.40.630.40">
    <property type="entry name" value="Zn-dependent exopeptidases"/>
    <property type="match status" value="1"/>
</dbReference>
<name>A0A2P2BU91_9FIRM</name>
<organism evidence="3 4">
    <name type="scientific">Romboutsia hominis</name>
    <dbReference type="NCBI Taxonomy" id="1507512"/>
    <lineage>
        <taxon>Bacteria</taxon>
        <taxon>Bacillati</taxon>
        <taxon>Bacillota</taxon>
        <taxon>Clostridia</taxon>
        <taxon>Peptostreptococcales</taxon>
        <taxon>Peptostreptococcaceae</taxon>
        <taxon>Romboutsia</taxon>
    </lineage>
</organism>
<protein>
    <submittedName>
        <fullName evidence="3">N-acetylmuramoyl-L-alanine amidase</fullName>
    </submittedName>
</protein>
<dbReference type="PANTHER" id="PTHR30404:SF0">
    <property type="entry name" value="N-ACETYLMURAMOYL-L-ALANINE AMIDASE AMIC"/>
    <property type="match status" value="1"/>
</dbReference>
<keyword evidence="1" id="KW-0378">Hydrolase</keyword>
<dbReference type="KEGG" id="rhom:FRIFI_1004"/>
<evidence type="ECO:0000259" key="2">
    <source>
        <dbReference type="SMART" id="SM00646"/>
    </source>
</evidence>
<dbReference type="EMBL" id="LN650648">
    <property type="protein sequence ID" value="CEI72544.1"/>
    <property type="molecule type" value="Genomic_DNA"/>
</dbReference>
<dbReference type="GO" id="GO:0008745">
    <property type="term" value="F:N-acetylmuramoyl-L-alanine amidase activity"/>
    <property type="evidence" value="ECO:0007669"/>
    <property type="project" value="InterPro"/>
</dbReference>
<dbReference type="InterPro" id="IPR050695">
    <property type="entry name" value="N-acetylmuramoyl_amidase_3"/>
</dbReference>
<dbReference type="AlphaFoldDB" id="A0A2P2BU91"/>
<accession>A0A2P2BU91</accession>
<sequence>MKWYLDFGHGGKDPGALGEFSKESDIVLKVGNLIKNTLEKSNKTIITSRTNDTYHTLEERVNKANKEKCNYFISIHLNSSNNKSVRGCEVWVYAKNSKLYNLSKNICNSLSKSINTKNRGVKISKEFYVLRKTTMPALLIEIDFISNIEFEKNLSNSYFLENIANTISNELLSFVNKEMNNKKLYRVCIGAFEDMKNAINFKNKAISKGFSDTYII</sequence>
<gene>
    <name evidence="3" type="ORF">FRIFI_1004</name>
</gene>
<reference evidence="3 4" key="1">
    <citation type="submission" date="2014-09" db="EMBL/GenBank/DDBJ databases">
        <authorList>
            <person name="Hornung B.V."/>
        </authorList>
    </citation>
    <scope>NUCLEOTIDE SEQUENCE [LARGE SCALE GENOMIC DNA]</scope>
    <source>
        <strain evidence="3 4">FRIFI</strain>
    </source>
</reference>
<dbReference type="PANTHER" id="PTHR30404">
    <property type="entry name" value="N-ACETYLMURAMOYL-L-ALANINE AMIDASE"/>
    <property type="match status" value="1"/>
</dbReference>
<dbReference type="GO" id="GO:0009253">
    <property type="term" value="P:peptidoglycan catabolic process"/>
    <property type="evidence" value="ECO:0007669"/>
    <property type="project" value="InterPro"/>
</dbReference>
<dbReference type="InterPro" id="IPR002508">
    <property type="entry name" value="MurNAc-LAA_cat"/>
</dbReference>
<dbReference type="Pfam" id="PF01520">
    <property type="entry name" value="Amidase_3"/>
    <property type="match status" value="1"/>
</dbReference>
<evidence type="ECO:0000313" key="4">
    <source>
        <dbReference type="Proteomes" id="UP000245695"/>
    </source>
</evidence>
<dbReference type="RefSeq" id="WP_166505184.1">
    <property type="nucleotide sequence ID" value="NZ_LN650648.1"/>
</dbReference>
<dbReference type="Proteomes" id="UP000245695">
    <property type="component" value="Chromosome 1"/>
</dbReference>
<feature type="domain" description="MurNAc-LAA" evidence="2">
    <location>
        <begin position="61"/>
        <end position="172"/>
    </location>
</feature>